<dbReference type="SUPFAM" id="SSF54791">
    <property type="entry name" value="Eukaryotic type KH-domain (KH-domain type I)"/>
    <property type="match status" value="3"/>
</dbReference>
<keyword evidence="1" id="KW-0677">Repeat</keyword>
<evidence type="ECO:0000256" key="2">
    <source>
        <dbReference type="PROSITE-ProRule" id="PRU00117"/>
    </source>
</evidence>
<accession>A0ABN8D6H0</accession>
<dbReference type="Pfam" id="PF00013">
    <property type="entry name" value="KH_1"/>
    <property type="match status" value="3"/>
</dbReference>
<feature type="compositionally biased region" description="Acidic residues" evidence="3">
    <location>
        <begin position="472"/>
        <end position="483"/>
    </location>
</feature>
<keyword evidence="2" id="KW-0694">RNA-binding</keyword>
<sequence>MSPTVLSSPIADFASSTSEQKPKLQQDEPLDIHRDVIPDELQHKTQEKNHIVNCELTPSSQFKQDQRNVPCTNSNEFFKELALLTPDEYEDSELDGEFQHIVHILIPSNATTALLDRRGQPIQRISQQTGCTLSLNDLSLHTFEHFERRKKTRFIWTCRKSTPPVKLSAASITKAISVAVTTVKKNEVETTNSFHWMVRRDDVGKIMGKQGCILASIRRDTGATIRIDNDVVPGTTERRVTFSGSVESIVAAVEKIKSRSRGHPEVAASVVNDKHGQYFAIPYHAAGYLIGVQGSTIKNITERTGARLQFPSAEDLPLGSINRIFHVQGTLKQAEHARRIVSAKLRDFLASSKSPKSLSLFSTGLKGDKVTIKVLLPSKVCGSLLDRRGQLIREISKKSGAHTHFLAAHDDGNRVCVFTGDMSCVLCAQRMVLQVIAGDAISSKRAAPPRKRNRRQRDEIENNKVRDKVGGMEDEEHKDDVEEGNYVNGECEDALGHPVRRRNARRQPNCPLRLDDKEDEANLYIYDD</sequence>
<feature type="compositionally biased region" description="Basic and acidic residues" evidence="3">
    <location>
        <begin position="456"/>
        <end position="471"/>
    </location>
</feature>
<dbReference type="PANTHER" id="PTHR10288">
    <property type="entry name" value="KH DOMAIN CONTAINING RNA BINDING PROTEIN"/>
    <property type="match status" value="1"/>
</dbReference>
<feature type="domain" description="K Homology" evidence="4">
    <location>
        <begin position="190"/>
        <end position="261"/>
    </location>
</feature>
<dbReference type="PROSITE" id="PS50084">
    <property type="entry name" value="KH_TYPE_1"/>
    <property type="match status" value="4"/>
</dbReference>
<dbReference type="InterPro" id="IPR004088">
    <property type="entry name" value="KH_dom_type_1"/>
</dbReference>
<dbReference type="Gene3D" id="3.30.1370.10">
    <property type="entry name" value="K Homology domain, type 1"/>
    <property type="match status" value="3"/>
</dbReference>
<dbReference type="Proteomes" id="UP001158986">
    <property type="component" value="Unassembled WGS sequence"/>
</dbReference>
<dbReference type="CDD" id="cd00105">
    <property type="entry name" value="KH-I"/>
    <property type="match status" value="2"/>
</dbReference>
<dbReference type="EMBL" id="CAKLCB010000318">
    <property type="protein sequence ID" value="CAH0519834.1"/>
    <property type="molecule type" value="Genomic_DNA"/>
</dbReference>
<evidence type="ECO:0000256" key="1">
    <source>
        <dbReference type="ARBA" id="ARBA00022737"/>
    </source>
</evidence>
<feature type="domain" description="K Homology" evidence="4">
    <location>
        <begin position="273"/>
        <end position="346"/>
    </location>
</feature>
<keyword evidence="6" id="KW-1185">Reference proteome</keyword>
<feature type="region of interest" description="Disordered" evidence="3">
    <location>
        <begin position="444"/>
        <end position="492"/>
    </location>
</feature>
<evidence type="ECO:0000313" key="5">
    <source>
        <dbReference type="EMBL" id="CAH0519834.1"/>
    </source>
</evidence>
<dbReference type="InterPro" id="IPR004087">
    <property type="entry name" value="KH_dom"/>
</dbReference>
<dbReference type="SMART" id="SM00322">
    <property type="entry name" value="KH"/>
    <property type="match status" value="3"/>
</dbReference>
<name>A0ABN8D6H0_9STRA</name>
<proteinExistence type="predicted"/>
<evidence type="ECO:0000259" key="4">
    <source>
        <dbReference type="SMART" id="SM00322"/>
    </source>
</evidence>
<feature type="compositionally biased region" description="Basic and acidic residues" evidence="3">
    <location>
        <begin position="20"/>
        <end position="30"/>
    </location>
</feature>
<feature type="region of interest" description="Disordered" evidence="3">
    <location>
        <begin position="1"/>
        <end position="30"/>
    </location>
</feature>
<gene>
    <name evidence="5" type="ORF">PBS001_LOCUS6348</name>
</gene>
<feature type="domain" description="K Homology" evidence="4">
    <location>
        <begin position="368"/>
        <end position="437"/>
    </location>
</feature>
<comment type="caution">
    <text evidence="5">The sequence shown here is derived from an EMBL/GenBank/DDBJ whole genome shotgun (WGS) entry which is preliminary data.</text>
</comment>
<protein>
    <recommendedName>
        <fullName evidence="4">K Homology domain-containing protein</fullName>
    </recommendedName>
</protein>
<reference evidence="5 6" key="1">
    <citation type="submission" date="2021-11" db="EMBL/GenBank/DDBJ databases">
        <authorList>
            <person name="Islam A."/>
            <person name="Islam S."/>
            <person name="Flora M.S."/>
            <person name="Rahman M."/>
            <person name="Ziaur R.M."/>
            <person name="Epstein J.H."/>
            <person name="Hassan M."/>
            <person name="Klassen M."/>
            <person name="Woodard K."/>
            <person name="Webb A."/>
            <person name="Webby R.J."/>
            <person name="El Zowalaty M.E."/>
        </authorList>
    </citation>
    <scope>NUCLEOTIDE SEQUENCE [LARGE SCALE GENOMIC DNA]</scope>
    <source>
        <strain evidence="5">Pbs1</strain>
    </source>
</reference>
<evidence type="ECO:0000313" key="6">
    <source>
        <dbReference type="Proteomes" id="UP001158986"/>
    </source>
</evidence>
<dbReference type="InterPro" id="IPR036612">
    <property type="entry name" value="KH_dom_type_1_sf"/>
</dbReference>
<evidence type="ECO:0000256" key="3">
    <source>
        <dbReference type="SAM" id="MobiDB-lite"/>
    </source>
</evidence>
<organism evidence="5 6">
    <name type="scientific">Peronospora belbahrii</name>
    <dbReference type="NCBI Taxonomy" id="622444"/>
    <lineage>
        <taxon>Eukaryota</taxon>
        <taxon>Sar</taxon>
        <taxon>Stramenopiles</taxon>
        <taxon>Oomycota</taxon>
        <taxon>Peronosporomycetes</taxon>
        <taxon>Peronosporales</taxon>
        <taxon>Peronosporaceae</taxon>
        <taxon>Peronospora</taxon>
    </lineage>
</organism>